<dbReference type="InterPro" id="IPR010982">
    <property type="entry name" value="Lambda_DNA-bd_dom_sf"/>
</dbReference>
<dbReference type="InterPro" id="IPR001387">
    <property type="entry name" value="Cro/C1-type_HTH"/>
</dbReference>
<sequence>MAAGSASAEIGRRVRALRTERGLSLSELARRSSVGKGSLSEIETGRRNPTIETLYALCAPLGVAMSALIGTLQVRTSSGGMVSTTLDVRELPDSTVEVFRLHYEAGADHTSPAHVAGVTEHLTVVAGRLRVGPVDAMRTVAAGESTSWVSDRPHRYSATEGAAEAVVVIVTPRHGTMSA</sequence>
<reference evidence="4" key="1">
    <citation type="journal article" date="2019" name="Int. J. Syst. Evol. Microbiol.">
        <title>The Global Catalogue of Microorganisms (GCM) 10K type strain sequencing project: providing services to taxonomists for standard genome sequencing and annotation.</title>
        <authorList>
            <consortium name="The Broad Institute Genomics Platform"/>
            <consortium name="The Broad Institute Genome Sequencing Center for Infectious Disease"/>
            <person name="Wu L."/>
            <person name="Ma J."/>
        </authorList>
    </citation>
    <scope>NUCLEOTIDE SEQUENCE [LARGE SCALE GENOMIC DNA]</scope>
    <source>
        <strain evidence="4">CCM 7855</strain>
    </source>
</reference>
<dbReference type="CDD" id="cd02209">
    <property type="entry name" value="cupin_XRE_C"/>
    <property type="match status" value="1"/>
</dbReference>
<evidence type="ECO:0000313" key="4">
    <source>
        <dbReference type="Proteomes" id="UP000632454"/>
    </source>
</evidence>
<evidence type="ECO:0000256" key="1">
    <source>
        <dbReference type="ARBA" id="ARBA00023125"/>
    </source>
</evidence>
<organism evidence="3 4">
    <name type="scientific">Williamsia phyllosphaerae</name>
    <dbReference type="NCBI Taxonomy" id="885042"/>
    <lineage>
        <taxon>Bacteria</taxon>
        <taxon>Bacillati</taxon>
        <taxon>Actinomycetota</taxon>
        <taxon>Actinomycetes</taxon>
        <taxon>Mycobacteriales</taxon>
        <taxon>Nocardiaceae</taxon>
        <taxon>Williamsia</taxon>
    </lineage>
</organism>
<dbReference type="SMART" id="SM00530">
    <property type="entry name" value="HTH_XRE"/>
    <property type="match status" value="1"/>
</dbReference>
<dbReference type="Pfam" id="PF01381">
    <property type="entry name" value="HTH_3"/>
    <property type="match status" value="1"/>
</dbReference>
<dbReference type="PROSITE" id="PS50943">
    <property type="entry name" value="HTH_CROC1"/>
    <property type="match status" value="1"/>
</dbReference>
<protein>
    <submittedName>
        <fullName evidence="3">Hypothetical transcriptional regulator</fullName>
    </submittedName>
</protein>
<proteinExistence type="predicted"/>
<dbReference type="InterPro" id="IPR014710">
    <property type="entry name" value="RmlC-like_jellyroll"/>
</dbReference>
<evidence type="ECO:0000259" key="2">
    <source>
        <dbReference type="PROSITE" id="PS50943"/>
    </source>
</evidence>
<dbReference type="EMBL" id="BMCS01000001">
    <property type="protein sequence ID" value="GGF10855.1"/>
    <property type="molecule type" value="Genomic_DNA"/>
</dbReference>
<dbReference type="PANTHER" id="PTHR46797">
    <property type="entry name" value="HTH-TYPE TRANSCRIPTIONAL REGULATOR"/>
    <property type="match status" value="1"/>
</dbReference>
<name>A0ABQ1U560_9NOCA</name>
<dbReference type="SUPFAM" id="SSF51182">
    <property type="entry name" value="RmlC-like cupins"/>
    <property type="match status" value="1"/>
</dbReference>
<keyword evidence="4" id="KW-1185">Reference proteome</keyword>
<dbReference type="CDD" id="cd00093">
    <property type="entry name" value="HTH_XRE"/>
    <property type="match status" value="1"/>
</dbReference>
<dbReference type="InterPro" id="IPR050807">
    <property type="entry name" value="TransReg_Diox_bact_type"/>
</dbReference>
<dbReference type="SUPFAM" id="SSF47413">
    <property type="entry name" value="lambda repressor-like DNA-binding domains"/>
    <property type="match status" value="1"/>
</dbReference>
<evidence type="ECO:0000313" key="3">
    <source>
        <dbReference type="EMBL" id="GGF10855.1"/>
    </source>
</evidence>
<dbReference type="PANTHER" id="PTHR46797:SF1">
    <property type="entry name" value="METHYLPHOSPHONATE SYNTHASE"/>
    <property type="match status" value="1"/>
</dbReference>
<dbReference type="RefSeq" id="WP_188486353.1">
    <property type="nucleotide sequence ID" value="NZ_BMCS01000001.1"/>
</dbReference>
<accession>A0ABQ1U560</accession>
<comment type="caution">
    <text evidence="3">The sequence shown here is derived from an EMBL/GenBank/DDBJ whole genome shotgun (WGS) entry which is preliminary data.</text>
</comment>
<dbReference type="Proteomes" id="UP000632454">
    <property type="component" value="Unassembled WGS sequence"/>
</dbReference>
<dbReference type="Gene3D" id="1.10.260.40">
    <property type="entry name" value="lambda repressor-like DNA-binding domains"/>
    <property type="match status" value="1"/>
</dbReference>
<keyword evidence="1" id="KW-0238">DNA-binding</keyword>
<dbReference type="InterPro" id="IPR011051">
    <property type="entry name" value="RmlC_Cupin_sf"/>
</dbReference>
<dbReference type="Gene3D" id="2.60.120.10">
    <property type="entry name" value="Jelly Rolls"/>
    <property type="match status" value="1"/>
</dbReference>
<feature type="domain" description="HTH cro/C1-type" evidence="2">
    <location>
        <begin position="14"/>
        <end position="68"/>
    </location>
</feature>
<gene>
    <name evidence="3" type="ORF">GCM10007298_03520</name>
</gene>